<dbReference type="PANTHER" id="PTHR43976">
    <property type="entry name" value="SHORT CHAIN DEHYDROGENASE"/>
    <property type="match status" value="1"/>
</dbReference>
<dbReference type="Pfam" id="PF00106">
    <property type="entry name" value="adh_short"/>
    <property type="match status" value="1"/>
</dbReference>
<evidence type="ECO:0000256" key="2">
    <source>
        <dbReference type="ARBA" id="ARBA00023002"/>
    </source>
</evidence>
<dbReference type="PRINTS" id="PR00081">
    <property type="entry name" value="GDHRDH"/>
</dbReference>
<protein>
    <submittedName>
        <fullName evidence="4">Uncharacterized protein</fullName>
    </submittedName>
</protein>
<sequence length="317" mass="34259">MDSKANKLPYNLPDDAVWFITGCSTGIGNSLAKLLLQHPTYRVVATARKPSTLSQLGVPGSEDRLLATALDVTSTESIDAAVAAALSRFGRIDVLVNNAGYGLFGDAEACTRETERALFETNLWGPVALSKHAVRIMREENPKTGPIGGVIMNVSSMGGFITVPSHTFYHASKFALEGFTQGFAKEMRPEWNIHFCIAEPGGVQTEFSSNVNPGHRHPAYDAPDTPSRIIESYLANPESRKYWAKSEPTARAMIEIVTGAKEGAKGRIPARVPIGIDAFTAVKAEAAKISAELEEFKELSVSTQIELSEELKTLVGH</sequence>
<gene>
    <name evidence="4" type="ORF">PoMZ_06103</name>
</gene>
<dbReference type="Gene3D" id="3.40.50.720">
    <property type="entry name" value="NAD(P)-binding Rossmann-like Domain"/>
    <property type="match status" value="1"/>
</dbReference>
<organism evidence="4 5">
    <name type="scientific">Pyricularia oryzae</name>
    <name type="common">Rice blast fungus</name>
    <name type="synonym">Magnaporthe oryzae</name>
    <dbReference type="NCBI Taxonomy" id="318829"/>
    <lineage>
        <taxon>Eukaryota</taxon>
        <taxon>Fungi</taxon>
        <taxon>Dikarya</taxon>
        <taxon>Ascomycota</taxon>
        <taxon>Pezizomycotina</taxon>
        <taxon>Sordariomycetes</taxon>
        <taxon>Sordariomycetidae</taxon>
        <taxon>Magnaporthales</taxon>
        <taxon>Pyriculariaceae</taxon>
        <taxon>Pyricularia</taxon>
    </lineage>
</organism>
<keyword evidence="2" id="KW-0560">Oxidoreductase</keyword>
<dbReference type="CDD" id="cd05374">
    <property type="entry name" value="17beta-HSD-like_SDR_c"/>
    <property type="match status" value="1"/>
</dbReference>
<dbReference type="SUPFAM" id="SSF51735">
    <property type="entry name" value="NAD(P)-binding Rossmann-fold domains"/>
    <property type="match status" value="1"/>
</dbReference>
<dbReference type="PRINTS" id="PR00080">
    <property type="entry name" value="SDRFAMILY"/>
</dbReference>
<evidence type="ECO:0000256" key="3">
    <source>
        <dbReference type="RuleBase" id="RU000363"/>
    </source>
</evidence>
<dbReference type="EMBL" id="CP034209">
    <property type="protein sequence ID" value="QBZ64406.1"/>
    <property type="molecule type" value="Genomic_DNA"/>
</dbReference>
<comment type="similarity">
    <text evidence="1 3">Belongs to the short-chain dehydrogenases/reductases (SDR) family.</text>
</comment>
<proteinExistence type="inferred from homology"/>
<name>A0A4P7NRH2_PYROR</name>
<evidence type="ECO:0000313" key="4">
    <source>
        <dbReference type="EMBL" id="QBZ64406.1"/>
    </source>
</evidence>
<dbReference type="InterPro" id="IPR002347">
    <property type="entry name" value="SDR_fam"/>
</dbReference>
<evidence type="ECO:0000256" key="1">
    <source>
        <dbReference type="ARBA" id="ARBA00006484"/>
    </source>
</evidence>
<dbReference type="Proteomes" id="UP000294847">
    <property type="component" value="Chromosome 6"/>
</dbReference>
<dbReference type="AlphaFoldDB" id="A0A4P7NRH2"/>
<dbReference type="VEuPathDB" id="FungiDB:M_BR32_EuGene_00102651"/>
<dbReference type="InterPro" id="IPR036291">
    <property type="entry name" value="NAD(P)-bd_dom_sf"/>
</dbReference>
<evidence type="ECO:0000313" key="5">
    <source>
        <dbReference type="Proteomes" id="UP000294847"/>
    </source>
</evidence>
<dbReference type="GO" id="GO:0016491">
    <property type="term" value="F:oxidoreductase activity"/>
    <property type="evidence" value="ECO:0007669"/>
    <property type="project" value="UniProtKB-KW"/>
</dbReference>
<accession>A0A4P7NRH2</accession>
<dbReference type="PANTHER" id="PTHR43976:SF16">
    <property type="entry name" value="SHORT-CHAIN DEHYDROGENASE_REDUCTASE FAMILY PROTEIN"/>
    <property type="match status" value="1"/>
</dbReference>
<dbReference type="InterPro" id="IPR051911">
    <property type="entry name" value="SDR_oxidoreductase"/>
</dbReference>
<reference evidence="4 5" key="1">
    <citation type="journal article" date="2019" name="Mol. Biol. Evol.">
        <title>Blast fungal genomes show frequent chromosomal changes, gene gains and losses, and effector gene turnover.</title>
        <authorList>
            <person name="Gomez Luciano L.B."/>
            <person name="Jason Tsai I."/>
            <person name="Chuma I."/>
            <person name="Tosa Y."/>
            <person name="Chen Y.H."/>
            <person name="Li J.Y."/>
            <person name="Li M.Y."/>
            <person name="Jade Lu M.Y."/>
            <person name="Nakayashiki H."/>
            <person name="Li W.H."/>
        </authorList>
    </citation>
    <scope>NUCLEOTIDE SEQUENCE [LARGE SCALE GENOMIC DNA]</scope>
    <source>
        <strain evidence="4">MZ5-1-6</strain>
    </source>
</reference>